<gene>
    <name evidence="1" type="ORF">SKAU_G00018960</name>
</gene>
<sequence>MNLVKGADIKHTCLTRVHPYHDRRDITGHWLSRPLMQKKICLPTTKMETGPLISCRIVMERSMKNLLPTDGSHANHP</sequence>
<accession>A0A9Q1JCY0</accession>
<proteinExistence type="predicted"/>
<protein>
    <submittedName>
        <fullName evidence="1">Uncharacterized protein</fullName>
    </submittedName>
</protein>
<dbReference type="EMBL" id="JAINUF010000001">
    <property type="protein sequence ID" value="KAJ8381118.1"/>
    <property type="molecule type" value="Genomic_DNA"/>
</dbReference>
<organism evidence="1 2">
    <name type="scientific">Synaphobranchus kaupii</name>
    <name type="common">Kaup's arrowtooth eel</name>
    <dbReference type="NCBI Taxonomy" id="118154"/>
    <lineage>
        <taxon>Eukaryota</taxon>
        <taxon>Metazoa</taxon>
        <taxon>Chordata</taxon>
        <taxon>Craniata</taxon>
        <taxon>Vertebrata</taxon>
        <taxon>Euteleostomi</taxon>
        <taxon>Actinopterygii</taxon>
        <taxon>Neopterygii</taxon>
        <taxon>Teleostei</taxon>
        <taxon>Anguilliformes</taxon>
        <taxon>Synaphobranchidae</taxon>
        <taxon>Synaphobranchus</taxon>
    </lineage>
</organism>
<keyword evidence="2" id="KW-1185">Reference proteome</keyword>
<evidence type="ECO:0000313" key="2">
    <source>
        <dbReference type="Proteomes" id="UP001152622"/>
    </source>
</evidence>
<comment type="caution">
    <text evidence="1">The sequence shown here is derived from an EMBL/GenBank/DDBJ whole genome shotgun (WGS) entry which is preliminary data.</text>
</comment>
<dbReference type="AlphaFoldDB" id="A0A9Q1JCY0"/>
<reference evidence="1" key="1">
    <citation type="journal article" date="2023" name="Science">
        <title>Genome structures resolve the early diversification of teleost fishes.</title>
        <authorList>
            <person name="Parey E."/>
            <person name="Louis A."/>
            <person name="Montfort J."/>
            <person name="Bouchez O."/>
            <person name="Roques C."/>
            <person name="Iampietro C."/>
            <person name="Lluch J."/>
            <person name="Castinel A."/>
            <person name="Donnadieu C."/>
            <person name="Desvignes T."/>
            <person name="Floi Bucao C."/>
            <person name="Jouanno E."/>
            <person name="Wen M."/>
            <person name="Mejri S."/>
            <person name="Dirks R."/>
            <person name="Jansen H."/>
            <person name="Henkel C."/>
            <person name="Chen W.J."/>
            <person name="Zahm M."/>
            <person name="Cabau C."/>
            <person name="Klopp C."/>
            <person name="Thompson A.W."/>
            <person name="Robinson-Rechavi M."/>
            <person name="Braasch I."/>
            <person name="Lecointre G."/>
            <person name="Bobe J."/>
            <person name="Postlethwait J.H."/>
            <person name="Berthelot C."/>
            <person name="Roest Crollius H."/>
            <person name="Guiguen Y."/>
        </authorList>
    </citation>
    <scope>NUCLEOTIDE SEQUENCE</scope>
    <source>
        <strain evidence="1">WJC10195</strain>
    </source>
</reference>
<name>A0A9Q1JCY0_SYNKA</name>
<dbReference type="Proteomes" id="UP001152622">
    <property type="component" value="Chromosome 1"/>
</dbReference>
<evidence type="ECO:0000313" key="1">
    <source>
        <dbReference type="EMBL" id="KAJ8381118.1"/>
    </source>
</evidence>